<evidence type="ECO:0000259" key="3">
    <source>
        <dbReference type="PROSITE" id="PS50111"/>
    </source>
</evidence>
<proteinExistence type="predicted"/>
<organism evidence="4 5">
    <name type="scientific">Desulfuribacillus alkaliarsenatis</name>
    <dbReference type="NCBI Taxonomy" id="766136"/>
    <lineage>
        <taxon>Bacteria</taxon>
        <taxon>Bacillati</taxon>
        <taxon>Bacillota</taxon>
        <taxon>Desulfuribacillia</taxon>
        <taxon>Desulfuribacillales</taxon>
        <taxon>Desulfuribacillaceae</taxon>
        <taxon>Desulfuribacillus</taxon>
    </lineage>
</organism>
<protein>
    <recommendedName>
        <fullName evidence="3">Methyl-accepting transducer domain-containing protein</fullName>
    </recommendedName>
</protein>
<evidence type="ECO:0000256" key="1">
    <source>
        <dbReference type="ARBA" id="ARBA00023224"/>
    </source>
</evidence>
<feature type="domain" description="Methyl-accepting transducer" evidence="3">
    <location>
        <begin position="119"/>
        <end position="285"/>
    </location>
</feature>
<comment type="caution">
    <text evidence="4">The sequence shown here is derived from an EMBL/GenBank/DDBJ whole genome shotgun (WGS) entry which is preliminary data.</text>
</comment>
<name>A0A1E5FZ41_9FIRM</name>
<evidence type="ECO:0000313" key="4">
    <source>
        <dbReference type="EMBL" id="OEF95840.1"/>
    </source>
</evidence>
<dbReference type="PROSITE" id="PS50111">
    <property type="entry name" value="CHEMOTAXIS_TRANSDUC_2"/>
    <property type="match status" value="1"/>
</dbReference>
<evidence type="ECO:0000313" key="5">
    <source>
        <dbReference type="Proteomes" id="UP000094296"/>
    </source>
</evidence>
<dbReference type="STRING" id="766136.BHF68_10615"/>
<dbReference type="SUPFAM" id="SSF58104">
    <property type="entry name" value="Methyl-accepting chemotaxis protein (MCP) signaling domain"/>
    <property type="match status" value="1"/>
</dbReference>
<keyword evidence="5" id="KW-1185">Reference proteome</keyword>
<accession>A0A1E5FZ41</accession>
<dbReference type="Proteomes" id="UP000094296">
    <property type="component" value="Unassembled WGS sequence"/>
</dbReference>
<reference evidence="4 5" key="1">
    <citation type="submission" date="2016-09" db="EMBL/GenBank/DDBJ databases">
        <title>Draft genome sequence for the type strain of Desulfuribacillus alkaliarsenatis AHT28, an obligately anaerobic, sulfidogenic bacterium isolated from Russian soda lake sediments.</title>
        <authorList>
            <person name="Abin C.A."/>
            <person name="Hollibaugh J.T."/>
        </authorList>
    </citation>
    <scope>NUCLEOTIDE SEQUENCE [LARGE SCALE GENOMIC DNA]</scope>
    <source>
        <strain evidence="4 5">AHT28</strain>
    </source>
</reference>
<dbReference type="InterPro" id="IPR004089">
    <property type="entry name" value="MCPsignal_dom"/>
</dbReference>
<keyword evidence="1 2" id="KW-0807">Transducer</keyword>
<evidence type="ECO:0000256" key="2">
    <source>
        <dbReference type="PROSITE-ProRule" id="PRU00284"/>
    </source>
</evidence>
<dbReference type="InterPro" id="IPR008599">
    <property type="entry name" value="Diacid_rec"/>
</dbReference>
<dbReference type="GO" id="GO:0007165">
    <property type="term" value="P:signal transduction"/>
    <property type="evidence" value="ECO:0007669"/>
    <property type="project" value="UniProtKB-KW"/>
</dbReference>
<dbReference type="EMBL" id="MIJE01000034">
    <property type="protein sequence ID" value="OEF95840.1"/>
    <property type="molecule type" value="Genomic_DNA"/>
</dbReference>
<dbReference type="PANTHER" id="PTHR32089:SF112">
    <property type="entry name" value="LYSOZYME-LIKE PROTEIN-RELATED"/>
    <property type="match status" value="1"/>
</dbReference>
<sequence length="285" mass="30600">MEISKSIGKYIVDFIYDKTGFHSIVCNDQAVIIADSAGTRLGNTHIGSKQVLKAGIDIYKVTAEESAASNGKMKEGANLPIFYEGRKIGSFGIAGDLNFTIPVANIAAELIAVRLRDEATKETLQEYVGTLNDVAQDTVAAIEEITASSEELASTSETVATAAVQASDYVKNTNNILELLAKVAQQTKMLGLNAAIEASRAGEYGRSFLVVAKEVSKLAEDSRNSSEEIVQILGTLKEVIERVSKDIQQTSVIANEQSKALQDIARLAESVQDVVKSLKDIAEQL</sequence>
<dbReference type="AlphaFoldDB" id="A0A1E5FZ41"/>
<dbReference type="Pfam" id="PF00015">
    <property type="entry name" value="MCPsignal"/>
    <property type="match status" value="1"/>
</dbReference>
<dbReference type="PANTHER" id="PTHR32089">
    <property type="entry name" value="METHYL-ACCEPTING CHEMOTAXIS PROTEIN MCPB"/>
    <property type="match status" value="1"/>
</dbReference>
<gene>
    <name evidence="4" type="ORF">BHF68_10615</name>
</gene>
<dbReference type="Gene3D" id="1.10.287.950">
    <property type="entry name" value="Methyl-accepting chemotaxis protein"/>
    <property type="match status" value="1"/>
</dbReference>
<dbReference type="Pfam" id="PF05651">
    <property type="entry name" value="Diacid_rec"/>
    <property type="match status" value="1"/>
</dbReference>
<dbReference type="GO" id="GO:0016020">
    <property type="term" value="C:membrane"/>
    <property type="evidence" value="ECO:0007669"/>
    <property type="project" value="InterPro"/>
</dbReference>
<dbReference type="SMART" id="SM00283">
    <property type="entry name" value="MA"/>
    <property type="match status" value="1"/>
</dbReference>
<dbReference type="RefSeq" id="WP_069644112.1">
    <property type="nucleotide sequence ID" value="NZ_MIJE01000034.1"/>
</dbReference>